<keyword evidence="5 10" id="KW-0547">Nucleotide-binding</keyword>
<feature type="binding site" evidence="11">
    <location>
        <begin position="14"/>
        <end position="16"/>
    </location>
    <ligand>
        <name>shikimate</name>
        <dbReference type="ChEBI" id="CHEBI:36208"/>
    </ligand>
</feature>
<feature type="binding site" evidence="10">
    <location>
        <position position="282"/>
    </location>
    <ligand>
        <name>Mg(2+)</name>
        <dbReference type="ChEBI" id="CHEBI:18420"/>
    </ligand>
</feature>
<dbReference type="GO" id="GO:0008652">
    <property type="term" value="P:amino acid biosynthetic process"/>
    <property type="evidence" value="ECO:0007669"/>
    <property type="project" value="UniProtKB-KW"/>
</dbReference>
<name>A0A9D1MLG5_9FIRM</name>
<feature type="binding site" evidence="11">
    <location>
        <begin position="123"/>
        <end position="127"/>
    </location>
    <ligand>
        <name>NADP(+)</name>
        <dbReference type="ChEBI" id="CHEBI:58349"/>
    </ligand>
</feature>
<keyword evidence="10" id="KW-0479">Metal-binding</keyword>
<dbReference type="PRINTS" id="PR01100">
    <property type="entry name" value="SHIKIMTKNASE"/>
</dbReference>
<organism evidence="13 14">
    <name type="scientific">Candidatus Caccalectryoclostridium excrementigallinarum</name>
    <dbReference type="NCBI Taxonomy" id="2840710"/>
    <lineage>
        <taxon>Bacteria</taxon>
        <taxon>Bacillati</taxon>
        <taxon>Bacillota</taxon>
        <taxon>Clostridia</taxon>
        <taxon>Christensenellales</taxon>
        <taxon>Christensenellaceae</taxon>
        <taxon>Christensenellaceae incertae sedis</taxon>
        <taxon>Candidatus Caccalectryoclostridium</taxon>
    </lineage>
</organism>
<dbReference type="GO" id="GO:0004765">
    <property type="term" value="F:shikimate kinase activity"/>
    <property type="evidence" value="ECO:0007669"/>
    <property type="project" value="UniProtKB-UniRule"/>
</dbReference>
<dbReference type="GO" id="GO:0019632">
    <property type="term" value="P:shikimate metabolic process"/>
    <property type="evidence" value="ECO:0007669"/>
    <property type="project" value="TreeGrafter"/>
</dbReference>
<feature type="binding site" evidence="10">
    <location>
        <position position="300"/>
    </location>
    <ligand>
        <name>substrate</name>
    </ligand>
</feature>
<feature type="binding site" evidence="11">
    <location>
        <position position="227"/>
    </location>
    <ligand>
        <name>NADP(+)</name>
        <dbReference type="ChEBI" id="CHEBI:58349"/>
    </ligand>
</feature>
<dbReference type="SUPFAM" id="SSF52540">
    <property type="entry name" value="P-loop containing nucleoside triphosphate hydrolases"/>
    <property type="match status" value="1"/>
</dbReference>
<comment type="function">
    <text evidence="11">Involved in the biosynthesis of the chorismate, which leads to the biosynthesis of aromatic amino acids. Catalyzes the reversible NADPH linked reduction of 3-dehydroshikimate (DHSA) to yield shikimate (SA).</text>
</comment>
<dbReference type="InterPro" id="IPR013708">
    <property type="entry name" value="Shikimate_DH-bd_N"/>
</dbReference>
<dbReference type="PANTHER" id="PTHR21089">
    <property type="entry name" value="SHIKIMATE DEHYDROGENASE"/>
    <property type="match status" value="1"/>
</dbReference>
<dbReference type="CDD" id="cd01065">
    <property type="entry name" value="NAD_bind_Shikimate_DH"/>
    <property type="match status" value="1"/>
</dbReference>
<dbReference type="InterPro" id="IPR046346">
    <property type="entry name" value="Aminoacid_DH-like_N_sf"/>
</dbReference>
<dbReference type="AlphaFoldDB" id="A0A9D1MLG5"/>
<comment type="function">
    <text evidence="10">Catalyzes the specific phosphorylation of the 3-hydroxyl group of shikimic acid using ATP as a cosubstrate.</text>
</comment>
<dbReference type="Pfam" id="PF08501">
    <property type="entry name" value="Shikimate_dh_N"/>
    <property type="match status" value="1"/>
</dbReference>
<feature type="binding site" evidence="11">
    <location>
        <position position="99"/>
    </location>
    <ligand>
        <name>shikimate</name>
        <dbReference type="ChEBI" id="CHEBI:36208"/>
    </ligand>
</feature>
<evidence type="ECO:0000313" key="13">
    <source>
        <dbReference type="EMBL" id="HIU62277.1"/>
    </source>
</evidence>
<dbReference type="SUPFAM" id="SSF51735">
    <property type="entry name" value="NAD(P)-binding Rossmann-fold domains"/>
    <property type="match status" value="1"/>
</dbReference>
<dbReference type="EC" id="2.7.1.71" evidence="10"/>
<evidence type="ECO:0000256" key="1">
    <source>
        <dbReference type="ARBA" id="ARBA00004842"/>
    </source>
</evidence>
<protein>
    <recommendedName>
        <fullName evidence="10 11">Multifunctional fusion protein</fullName>
    </recommendedName>
    <domain>
        <recommendedName>
            <fullName evidence="10">Shikimate kinase</fullName>
            <shortName evidence="10">SK</shortName>
            <ecNumber evidence="10">2.7.1.71</ecNumber>
        </recommendedName>
    </domain>
    <domain>
        <recommendedName>
            <fullName evidence="11">Shikimate dehydrogenase (NADP(+))</fullName>
            <shortName evidence="11">SDH</shortName>
            <ecNumber evidence="11">1.1.1.25</ecNumber>
        </recommendedName>
    </domain>
</protein>
<dbReference type="CDD" id="cd00464">
    <property type="entry name" value="SK"/>
    <property type="match status" value="1"/>
</dbReference>
<feature type="binding site" evidence="11">
    <location>
        <position position="234"/>
    </location>
    <ligand>
        <name>shikimate</name>
        <dbReference type="ChEBI" id="CHEBI:36208"/>
    </ligand>
</feature>
<comment type="subunit">
    <text evidence="11">Homodimer.</text>
</comment>
<evidence type="ECO:0000256" key="5">
    <source>
        <dbReference type="ARBA" id="ARBA00022741"/>
    </source>
</evidence>
<dbReference type="InterPro" id="IPR000623">
    <property type="entry name" value="Shikimate_kinase/TSH1"/>
</dbReference>
<dbReference type="Pfam" id="PF01202">
    <property type="entry name" value="SKI"/>
    <property type="match status" value="1"/>
</dbReference>
<dbReference type="GO" id="GO:0005524">
    <property type="term" value="F:ATP binding"/>
    <property type="evidence" value="ECO:0007669"/>
    <property type="project" value="UniProtKB-UniRule"/>
</dbReference>
<feature type="binding site" evidence="11">
    <location>
        <position position="59"/>
    </location>
    <ligand>
        <name>shikimate</name>
        <dbReference type="ChEBI" id="CHEBI:36208"/>
    </ligand>
</feature>
<feature type="binding site" evidence="11">
    <location>
        <position position="204"/>
    </location>
    <ligand>
        <name>NADP(+)</name>
        <dbReference type="ChEBI" id="CHEBI:58349"/>
    </ligand>
</feature>
<feature type="binding site" evidence="11">
    <location>
        <position position="75"/>
    </location>
    <ligand>
        <name>NADP(+)</name>
        <dbReference type="ChEBI" id="CHEBI:58349"/>
    </ligand>
</feature>
<comment type="cofactor">
    <cofactor evidence="10">
        <name>Mg(2+)</name>
        <dbReference type="ChEBI" id="CHEBI:18420"/>
    </cofactor>
    <text evidence="10">Binds 1 Mg(2+) ion per subunit.</text>
</comment>
<evidence type="ECO:0000256" key="6">
    <source>
        <dbReference type="ARBA" id="ARBA00022777"/>
    </source>
</evidence>
<proteinExistence type="inferred from homology"/>
<dbReference type="HAMAP" id="MF_00222">
    <property type="entry name" value="Shikimate_DH_AroE"/>
    <property type="match status" value="1"/>
</dbReference>
<evidence type="ECO:0000256" key="2">
    <source>
        <dbReference type="ARBA" id="ARBA00004871"/>
    </source>
</evidence>
<feature type="binding site" evidence="10">
    <location>
        <position position="345"/>
    </location>
    <ligand>
        <name>substrate</name>
    </ligand>
</feature>
<dbReference type="GO" id="GO:0000287">
    <property type="term" value="F:magnesium ion binding"/>
    <property type="evidence" value="ECO:0007669"/>
    <property type="project" value="UniProtKB-UniRule"/>
</dbReference>
<evidence type="ECO:0000256" key="4">
    <source>
        <dbReference type="ARBA" id="ARBA00022679"/>
    </source>
</evidence>
<dbReference type="Gene3D" id="3.40.50.10860">
    <property type="entry name" value="Leucine Dehydrogenase, chain A, domain 1"/>
    <property type="match status" value="1"/>
</dbReference>
<keyword evidence="10" id="KW-0460">Magnesium</keyword>
<keyword evidence="11" id="KW-0521">NADP</keyword>
<comment type="similarity">
    <text evidence="11">Belongs to the shikimate dehydrogenase family.</text>
</comment>
<dbReference type="Gene3D" id="3.40.50.300">
    <property type="entry name" value="P-loop containing nucleotide triphosphate hydrolases"/>
    <property type="match status" value="1"/>
</dbReference>
<evidence type="ECO:0000256" key="7">
    <source>
        <dbReference type="ARBA" id="ARBA00022840"/>
    </source>
</evidence>
<evidence type="ECO:0000256" key="11">
    <source>
        <dbReference type="HAMAP-Rule" id="MF_00222"/>
    </source>
</evidence>
<dbReference type="GO" id="GO:0005829">
    <property type="term" value="C:cytosol"/>
    <property type="evidence" value="ECO:0007669"/>
    <property type="project" value="TreeGrafter"/>
</dbReference>
<dbReference type="InterPro" id="IPR023000">
    <property type="entry name" value="Shikimate_kinase_CS"/>
</dbReference>
<dbReference type="HAMAP" id="MF_00109">
    <property type="entry name" value="Shikimate_kinase"/>
    <property type="match status" value="1"/>
</dbReference>
<keyword evidence="7 10" id="KW-0067">ATP-binding</keyword>
<dbReference type="SUPFAM" id="SSF53223">
    <property type="entry name" value="Aminoacid dehydrogenase-like, N-terminal domain"/>
    <property type="match status" value="1"/>
</dbReference>
<feature type="binding site" evidence="10">
    <location>
        <begin position="278"/>
        <end position="283"/>
    </location>
    <ligand>
        <name>ATP</name>
        <dbReference type="ChEBI" id="CHEBI:30616"/>
    </ligand>
</feature>
<feature type="binding site" evidence="11">
    <location>
        <position position="84"/>
    </location>
    <ligand>
        <name>shikimate</name>
        <dbReference type="ChEBI" id="CHEBI:36208"/>
    </ligand>
</feature>
<evidence type="ECO:0000256" key="3">
    <source>
        <dbReference type="ARBA" id="ARBA00022605"/>
    </source>
</evidence>
<keyword evidence="3 10" id="KW-0028">Amino-acid biosynthesis</keyword>
<dbReference type="PANTHER" id="PTHR21089:SF1">
    <property type="entry name" value="BIFUNCTIONAL 3-DEHYDROQUINATE DEHYDRATASE_SHIKIMATE DEHYDROGENASE, CHLOROPLASTIC"/>
    <property type="match status" value="1"/>
</dbReference>
<dbReference type="EC" id="1.1.1.25" evidence="11"/>
<accession>A0A9D1MLG5</accession>
<evidence type="ECO:0000256" key="9">
    <source>
        <dbReference type="ARBA" id="ARBA00048567"/>
    </source>
</evidence>
<keyword evidence="4 10" id="KW-0808">Transferase</keyword>
<dbReference type="GO" id="GO:0050661">
    <property type="term" value="F:NADP binding"/>
    <property type="evidence" value="ECO:0007669"/>
    <property type="project" value="TreeGrafter"/>
</dbReference>
<dbReference type="InterPro" id="IPR027417">
    <property type="entry name" value="P-loop_NTPase"/>
</dbReference>
<reference evidence="13" key="1">
    <citation type="submission" date="2020-10" db="EMBL/GenBank/DDBJ databases">
        <authorList>
            <person name="Gilroy R."/>
        </authorList>
    </citation>
    <scope>NUCLEOTIDE SEQUENCE</scope>
    <source>
        <strain evidence="13">9366</strain>
    </source>
</reference>
<feature type="binding site" evidence="10">
    <location>
        <position position="323"/>
    </location>
    <ligand>
        <name>substrate</name>
    </ligand>
</feature>
<comment type="catalytic activity">
    <reaction evidence="9 10">
        <text>shikimate + ATP = 3-phosphoshikimate + ADP + H(+)</text>
        <dbReference type="Rhea" id="RHEA:13121"/>
        <dbReference type="ChEBI" id="CHEBI:15378"/>
        <dbReference type="ChEBI" id="CHEBI:30616"/>
        <dbReference type="ChEBI" id="CHEBI:36208"/>
        <dbReference type="ChEBI" id="CHEBI:145989"/>
        <dbReference type="ChEBI" id="CHEBI:456216"/>
        <dbReference type="EC" id="2.7.1.71"/>
    </reaction>
</comment>
<dbReference type="Gene3D" id="3.40.50.720">
    <property type="entry name" value="NAD(P)-binding Rossmann-like Domain"/>
    <property type="match status" value="1"/>
</dbReference>
<dbReference type="PROSITE" id="PS01128">
    <property type="entry name" value="SHIKIMATE_KINASE"/>
    <property type="match status" value="1"/>
</dbReference>
<dbReference type="GO" id="GO:0009423">
    <property type="term" value="P:chorismate biosynthetic process"/>
    <property type="evidence" value="ECO:0007669"/>
    <property type="project" value="UniProtKB-UniRule"/>
</dbReference>
<keyword evidence="10" id="KW-0963">Cytoplasm</keyword>
<dbReference type="GO" id="GO:0009073">
    <property type="term" value="P:aromatic amino acid family biosynthetic process"/>
    <property type="evidence" value="ECO:0007669"/>
    <property type="project" value="UniProtKB-KW"/>
</dbReference>
<dbReference type="InterPro" id="IPR022893">
    <property type="entry name" value="Shikimate_DH_fam"/>
</dbReference>
<dbReference type="InterPro" id="IPR031322">
    <property type="entry name" value="Shikimate/glucono_kinase"/>
</dbReference>
<reference evidence="13" key="2">
    <citation type="journal article" date="2021" name="PeerJ">
        <title>Extensive microbial diversity within the chicken gut microbiome revealed by metagenomics and culture.</title>
        <authorList>
            <person name="Gilroy R."/>
            <person name="Ravi A."/>
            <person name="Getino M."/>
            <person name="Pursley I."/>
            <person name="Horton D.L."/>
            <person name="Alikhan N.F."/>
            <person name="Baker D."/>
            <person name="Gharbi K."/>
            <person name="Hall N."/>
            <person name="Watson M."/>
            <person name="Adriaenssens E.M."/>
            <person name="Foster-Nyarko E."/>
            <person name="Jarju S."/>
            <person name="Secka A."/>
            <person name="Antonio M."/>
            <person name="Oren A."/>
            <person name="Chaudhuri R.R."/>
            <person name="La Ragione R."/>
            <person name="Hildebrand F."/>
            <person name="Pallen M.J."/>
        </authorList>
    </citation>
    <scope>NUCLEOTIDE SEQUENCE</scope>
    <source>
        <strain evidence="13">9366</strain>
    </source>
</reference>
<gene>
    <name evidence="11" type="primary">aroE</name>
    <name evidence="10" type="synonym">aroK</name>
    <name evidence="13" type="ORF">IAB07_00725</name>
</gene>
<keyword evidence="6 10" id="KW-0418">Kinase</keyword>
<comment type="pathway">
    <text evidence="2 11">Metabolic intermediate biosynthesis; chorismate biosynthesis; chorismate from D-erythrose 4-phosphate and phosphoenolpyruvate: step 4/7.</text>
</comment>
<evidence type="ECO:0000256" key="10">
    <source>
        <dbReference type="HAMAP-Rule" id="MF_00109"/>
    </source>
</evidence>
<feature type="active site" description="Proton acceptor" evidence="11">
    <location>
        <position position="63"/>
    </location>
</feature>
<keyword evidence="11" id="KW-0560">Oxidoreductase</keyword>
<comment type="catalytic activity">
    <reaction evidence="11">
        <text>shikimate + NADP(+) = 3-dehydroshikimate + NADPH + H(+)</text>
        <dbReference type="Rhea" id="RHEA:17737"/>
        <dbReference type="ChEBI" id="CHEBI:15378"/>
        <dbReference type="ChEBI" id="CHEBI:16630"/>
        <dbReference type="ChEBI" id="CHEBI:36208"/>
        <dbReference type="ChEBI" id="CHEBI:57783"/>
        <dbReference type="ChEBI" id="CHEBI:58349"/>
        <dbReference type="EC" id="1.1.1.25"/>
    </reaction>
</comment>
<feature type="binding site" evidence="10">
    <location>
        <position position="382"/>
    </location>
    <ligand>
        <name>ATP</name>
        <dbReference type="ChEBI" id="CHEBI:30616"/>
    </ligand>
</feature>
<comment type="caution">
    <text evidence="10">Lacks conserved residue(s) required for the propagation of feature annotation.</text>
</comment>
<evidence type="ECO:0000256" key="8">
    <source>
        <dbReference type="ARBA" id="ARBA00023141"/>
    </source>
</evidence>
<dbReference type="InterPro" id="IPR036291">
    <property type="entry name" value="NAD(P)-bd_dom_sf"/>
</dbReference>
<evidence type="ECO:0000259" key="12">
    <source>
        <dbReference type="Pfam" id="PF08501"/>
    </source>
</evidence>
<comment type="similarity">
    <text evidence="10">Belongs to the shikimate kinase family.</text>
</comment>
<comment type="subcellular location">
    <subcellularLocation>
        <location evidence="10">Cytoplasm</location>
    </subcellularLocation>
</comment>
<evidence type="ECO:0000313" key="14">
    <source>
        <dbReference type="Proteomes" id="UP000824145"/>
    </source>
</evidence>
<keyword evidence="8 10" id="KW-0057">Aromatic amino acid biosynthesis</keyword>
<feature type="domain" description="Shikimate dehydrogenase substrate binding N-terminal" evidence="12">
    <location>
        <begin position="6"/>
        <end position="86"/>
    </location>
</feature>
<feature type="binding site" evidence="11">
    <location>
        <position position="206"/>
    </location>
    <ligand>
        <name>shikimate</name>
        <dbReference type="ChEBI" id="CHEBI:36208"/>
    </ligand>
</feature>
<comment type="pathway">
    <text evidence="1 10">Metabolic intermediate biosynthesis; chorismate biosynthesis; chorismate from D-erythrose 4-phosphate and phosphoenolpyruvate: step 5/7.</text>
</comment>
<dbReference type="GO" id="GO:0004764">
    <property type="term" value="F:shikimate 3-dehydrogenase (NADP+) activity"/>
    <property type="evidence" value="ECO:0007669"/>
    <property type="project" value="UniProtKB-UniRule"/>
</dbReference>
<sequence length="428" mass="47467">MNKFCVIGEKLPHTMSPQIHEMFFQSVGEKGEYGVREFSRDEIVKARAQLLEYDGVNVTVPYKQTVMPLLDEISEEARLIGAVNTIKNVNGRLIGYNTDPYGFSAMLIKNGIDVKGKRAVVLGSGGAAKSVIYALEKAGAEVVYVRREEDELLKGHEYMSYGQLEEGAGGYLLVNTTPLGMFPHEEGCAASEKVFSRFEAAADVVYNPVMTTFVRRALAAGIRAFSGLYMLVAQGIGSQSIWREEEIQTKDIDPIYNLLLRDYFERNGGNIYLIGMMSCGKSTLGKMLARELGREFVDADEYIEKSAGMSIPQMFERGEDFFRERETRAMLELSGRKGLVVAAGGGAVTRAVNCDAMRSSGIVVYVDRRVENIIKDVDRSNRPLLAAGADRLYAIYRERKSLYENCAHFIIDNNGSAEQGLAAIREVL</sequence>
<dbReference type="EMBL" id="DVNJ01000001">
    <property type="protein sequence ID" value="HIU62277.1"/>
    <property type="molecule type" value="Genomic_DNA"/>
</dbReference>
<dbReference type="Proteomes" id="UP000824145">
    <property type="component" value="Unassembled WGS sequence"/>
</dbReference>
<comment type="caution">
    <text evidence="13">The sequence shown here is derived from an EMBL/GenBank/DDBJ whole genome shotgun (WGS) entry which is preliminary data.</text>
</comment>
<feature type="binding site" evidence="10">
    <location>
        <position position="399"/>
    </location>
    <ligand>
        <name>substrate</name>
    </ligand>
</feature>
<comment type="subunit">
    <text evidence="10">Monomer.</text>
</comment>